<dbReference type="Gene3D" id="3.30.40.10">
    <property type="entry name" value="Zinc/RING finger domain, C3HC4 (zinc finger)"/>
    <property type="match status" value="1"/>
</dbReference>
<feature type="coiled-coil region" evidence="1">
    <location>
        <begin position="93"/>
        <end position="169"/>
    </location>
</feature>
<dbReference type="Pfam" id="PF13920">
    <property type="entry name" value="zf-C3HC4_3"/>
    <property type="match status" value="1"/>
</dbReference>
<dbReference type="EMBL" id="MN739063">
    <property type="protein sequence ID" value="QHS86854.1"/>
    <property type="molecule type" value="Genomic_DNA"/>
</dbReference>
<dbReference type="CDD" id="cd16449">
    <property type="entry name" value="RING-HC"/>
    <property type="match status" value="1"/>
</dbReference>
<dbReference type="SUPFAM" id="SSF57850">
    <property type="entry name" value="RING/U-box"/>
    <property type="match status" value="1"/>
</dbReference>
<reference evidence="3" key="1">
    <citation type="journal article" date="2020" name="Nature">
        <title>Giant virus diversity and host interactions through global metagenomics.</title>
        <authorList>
            <person name="Schulz F."/>
            <person name="Roux S."/>
            <person name="Paez-Espino D."/>
            <person name="Jungbluth S."/>
            <person name="Walsh D.A."/>
            <person name="Denef V.J."/>
            <person name="McMahon K.D."/>
            <person name="Konstantinidis K.T."/>
            <person name="Eloe-Fadrosh E.A."/>
            <person name="Kyrpides N.C."/>
            <person name="Woyke T."/>
        </authorList>
    </citation>
    <scope>NUCLEOTIDE SEQUENCE</scope>
    <source>
        <strain evidence="3">GVMAG-M-3300009422-16</strain>
    </source>
</reference>
<dbReference type="InterPro" id="IPR013083">
    <property type="entry name" value="Znf_RING/FYVE/PHD"/>
</dbReference>
<evidence type="ECO:0000256" key="1">
    <source>
        <dbReference type="SAM" id="Coils"/>
    </source>
</evidence>
<sequence length="229" mass="26395">MFNNSNRMAVPITNIFNSLIDTYEKDTDTSVDTLYSIISQKDDLIQNLKDTNEGLSGIITKFNANIDKTNKKVTHVLSQISTNQDIYQIMINQKNLKSKINLLTEHKKKLTNKLLTSNANYNNLKQTYFGLNTLYIDKFNSAIQIHTDNSILENKISMLEDKLANTNNMFKCQICFNNIIDIIIMPCFHIYICKECVEQIIENTDDNAVVNCPVCNEQIMEYKNIYLPI</sequence>
<protein>
    <recommendedName>
        <fullName evidence="2">RING-type domain-containing protein</fullName>
    </recommendedName>
</protein>
<dbReference type="PROSITE" id="PS50089">
    <property type="entry name" value="ZF_RING_2"/>
    <property type="match status" value="1"/>
</dbReference>
<dbReference type="AlphaFoldDB" id="A0A6C0B4W7"/>
<evidence type="ECO:0000259" key="2">
    <source>
        <dbReference type="PROSITE" id="PS50089"/>
    </source>
</evidence>
<keyword evidence="1" id="KW-0175">Coiled coil</keyword>
<dbReference type="InterPro" id="IPR001841">
    <property type="entry name" value="Znf_RING"/>
</dbReference>
<dbReference type="SMART" id="SM00184">
    <property type="entry name" value="RING"/>
    <property type="match status" value="1"/>
</dbReference>
<proteinExistence type="predicted"/>
<name>A0A6C0B4W7_9ZZZZ</name>
<feature type="domain" description="RING-type" evidence="2">
    <location>
        <begin position="172"/>
        <end position="216"/>
    </location>
</feature>
<accession>A0A6C0B4W7</accession>
<evidence type="ECO:0000313" key="3">
    <source>
        <dbReference type="EMBL" id="QHS86854.1"/>
    </source>
</evidence>
<organism evidence="3">
    <name type="scientific">viral metagenome</name>
    <dbReference type="NCBI Taxonomy" id="1070528"/>
    <lineage>
        <taxon>unclassified sequences</taxon>
        <taxon>metagenomes</taxon>
        <taxon>organismal metagenomes</taxon>
    </lineage>
</organism>